<dbReference type="SUPFAM" id="SSF140931">
    <property type="entry name" value="Fic-like"/>
    <property type="match status" value="1"/>
</dbReference>
<proteinExistence type="predicted"/>
<dbReference type="InterPro" id="IPR012334">
    <property type="entry name" value="Pectin_lyas_fold"/>
</dbReference>
<dbReference type="Pfam" id="PF13332">
    <property type="entry name" value="Fil_haemagg_2"/>
    <property type="match status" value="1"/>
</dbReference>
<feature type="compositionally biased region" description="Basic and acidic residues" evidence="4">
    <location>
        <begin position="1572"/>
        <end position="1581"/>
    </location>
</feature>
<dbReference type="InterPro" id="IPR003812">
    <property type="entry name" value="Fido"/>
</dbReference>
<dbReference type="Pfam" id="PF05860">
    <property type="entry name" value="TPS"/>
    <property type="match status" value="1"/>
</dbReference>
<evidence type="ECO:0000256" key="3">
    <source>
        <dbReference type="ARBA" id="ARBA00022807"/>
    </source>
</evidence>
<dbReference type="InterPro" id="IPR025157">
    <property type="entry name" value="Hemagglutinin_rpt"/>
</dbReference>
<dbReference type="InterPro" id="IPR036597">
    <property type="entry name" value="Fido-like_dom_sf"/>
</dbReference>
<reference evidence="6" key="1">
    <citation type="journal article" date="2023" name="Front. Microbiol.">
        <title>Phylogeography and host specificity of Pasteurellaceae pathogenic to sea-farmed fish in the north-east Atlantic.</title>
        <authorList>
            <person name="Gulla S."/>
            <person name="Colquhoun D.J."/>
            <person name="Olsen A.B."/>
            <person name="Spilsberg B."/>
            <person name="Lagesen K."/>
            <person name="Aakesson C.P."/>
            <person name="Strom S."/>
            <person name="Manji F."/>
            <person name="Birkbeck T.H."/>
            <person name="Nilsen H.K."/>
        </authorList>
    </citation>
    <scope>NUCLEOTIDE SEQUENCE</scope>
    <source>
        <strain evidence="6">VIB1234</strain>
    </source>
</reference>
<dbReference type="CDD" id="cd20498">
    <property type="entry name" value="C58_YopT"/>
    <property type="match status" value="1"/>
</dbReference>
<dbReference type="Gene3D" id="3.90.70.20">
    <property type="match status" value="1"/>
</dbReference>
<gene>
    <name evidence="6" type="ORF">QJU78_05435</name>
</gene>
<evidence type="ECO:0000313" key="6">
    <source>
        <dbReference type="EMBL" id="MDP8187215.1"/>
    </source>
</evidence>
<protein>
    <submittedName>
        <fullName evidence="6">YopT-type cysteine protease domain-containing protein</fullName>
    </submittedName>
</protein>
<dbReference type="Gene3D" id="1.10.3290.10">
    <property type="entry name" value="Fido-like domain"/>
    <property type="match status" value="1"/>
</dbReference>
<dbReference type="InterPro" id="IPR011050">
    <property type="entry name" value="Pectin_lyase_fold/virulence"/>
</dbReference>
<keyword evidence="3" id="KW-0788">Thiol protease</keyword>
<dbReference type="Pfam" id="PF02661">
    <property type="entry name" value="Fic"/>
    <property type="match status" value="1"/>
</dbReference>
<dbReference type="Pfam" id="PF03543">
    <property type="entry name" value="Peptidase_C58"/>
    <property type="match status" value="1"/>
</dbReference>
<dbReference type="NCBIfam" id="TIGR01901">
    <property type="entry name" value="adhes_NPXG"/>
    <property type="match status" value="1"/>
</dbReference>
<keyword evidence="2" id="KW-0378">Hydrolase</keyword>
<dbReference type="SUPFAM" id="SSF54001">
    <property type="entry name" value="Cysteine proteinases"/>
    <property type="match status" value="1"/>
</dbReference>
<dbReference type="InterPro" id="IPR006473">
    <property type="entry name" value="Peptidase_C58_Yopt"/>
</dbReference>
<name>A0AAW8CFB9_9PAST</name>
<dbReference type="EMBL" id="JASAYJ010000009">
    <property type="protein sequence ID" value="MDP8187215.1"/>
    <property type="molecule type" value="Genomic_DNA"/>
</dbReference>
<accession>A0AAW8CFB9</accession>
<dbReference type="SUPFAM" id="SSF51126">
    <property type="entry name" value="Pectin lyase-like"/>
    <property type="match status" value="1"/>
</dbReference>
<organism evidence="6 7">
    <name type="scientific">Pasteurella atlantica</name>
    <dbReference type="NCBI Taxonomy" id="2827233"/>
    <lineage>
        <taxon>Bacteria</taxon>
        <taxon>Pseudomonadati</taxon>
        <taxon>Pseudomonadota</taxon>
        <taxon>Gammaproteobacteria</taxon>
        <taxon>Pasteurellales</taxon>
        <taxon>Pasteurellaceae</taxon>
        <taxon>Pasteurella</taxon>
    </lineage>
</organism>
<evidence type="ECO:0000313" key="7">
    <source>
        <dbReference type="Proteomes" id="UP001230466"/>
    </source>
</evidence>
<evidence type="ECO:0000256" key="2">
    <source>
        <dbReference type="ARBA" id="ARBA00022801"/>
    </source>
</evidence>
<dbReference type="RefSeq" id="WP_211597822.1">
    <property type="nucleotide sequence ID" value="NZ_JAGRQI010000008.1"/>
</dbReference>
<dbReference type="InterPro" id="IPR008638">
    <property type="entry name" value="FhaB/CdiA-like_TPS"/>
</dbReference>
<dbReference type="Proteomes" id="UP001230466">
    <property type="component" value="Unassembled WGS sequence"/>
</dbReference>
<keyword evidence="1 6" id="KW-0645">Protease</keyword>
<dbReference type="GO" id="GO:0004197">
    <property type="term" value="F:cysteine-type endopeptidase activity"/>
    <property type="evidence" value="ECO:0007669"/>
    <property type="project" value="InterPro"/>
</dbReference>
<dbReference type="GO" id="GO:0006508">
    <property type="term" value="P:proteolysis"/>
    <property type="evidence" value="ECO:0007669"/>
    <property type="project" value="UniProtKB-KW"/>
</dbReference>
<feature type="domain" description="Fido" evidence="5">
    <location>
        <begin position="1969"/>
        <end position="2109"/>
    </location>
</feature>
<evidence type="ECO:0000256" key="1">
    <source>
        <dbReference type="ARBA" id="ARBA00022670"/>
    </source>
</evidence>
<sequence length="2394" mass="263017">MNKNKYKLIFSKSKSCLIPVAENVQSAINNSSSDTDTSNQEKSAFNFKLNTISTFIQSTLLPIFAVSLLSTHSFANSVEVDGIKTKMTTVGNDTLIIDIAKPEFDGISDNRFKEFNVTNGAVFNNSTNDGNSHLVGYVKGNTLLEGQSAKVILNQVTGHNSTQLTGALEVLGQKADLLIINPNGININGVQTRNTDRFVVSTSNVIEPQKGLHLNIDKGVVTIEKDGLVTDGLKYLDIVAKKIKQKGAIKNHNDDSSSETNINLVAGSAYYDIAQQKITSKGEIANEVIISGEELGAMHGKHIQFVTTDSGAGIKHSNIILSESDIKFTTNNGNVDLQTVHSKNNVEVDRAKQINLDKGITSRSVVLNAQSINVKNKANIKAQRVVLNAKENIDLEANSSVIAINSHSQSKQLNVEENATLFATNSVITNAEINNNGELLAEESLTIITKGSDEKKQTNGYKNSGLISSKGDLELIFTDNTNFNSNVHSLPEAHNKLMLTTHLFYIEDNARLHSNANVHIHSQIFKNKGLLTSAKKLNIMADHIKNNGLLAAKEGMSLISKNTDNYDNSVIYTDGKLNLDSNNTVYNLGEIFAKDKITISAVKLVNDVELSGDIDTPTTFKQHSHQKYYNVEFDDYAIELNVPEFRNNLKVKNAGLIEGGAGLTFIQKETRNRNAGIFNHSIINIKGEFENNNTINFVNNSKGRSFDLINDYLKKKADIKISYMPKLQSLNTGLSVRTTLEKESLYELFDNIFQNEYAISSAFYYGRTREIMTAFQGINSPDFQRVMLLVFGPNWTDQDYQKLKQNWQNFKKNKPSIIFHPSNYKAKLFADRLTGMTDTLANSEQSESNSYQKHINAKEQIINSTSGVEFKSLHNGLMLGNDVEFLNLKLSLGKINLLIDRSFQQIDPTDTDDLLSEYTPDINNIKTIIDHSSHTTTASESLSSDAEIEVRDIDIKTHNTYNSGTIVAEKINIEAEDKIQSSGDIISTQETHLTGEKGIEVENKVIFNGDGSSSVHQAHIESQGNIKLETDANSEIDLTASEVKGHSVSIKTQDLNLKDDATTNSSLKEEDIYSRISGKVIGQSSQQDFSVTSVGSTLEADNLDLNLTKDLNQKGSSITTDSIVGVVQGNYNTEAGINTKHSESSENVAQLEFSITASGNGHQAGLNINEKEGINTGITDNDRFGLHSDLAIKFTKIQEEHTALTHTNSRLSVKEGRLNVQGIADIGGVNIDATSPLTEEKGFELSADRIQSTKQQDQIDEYLSTTSIKLGIDAELHSSIGDTVNSTLRQINDLNKGLKQDGTVSLQATSDVLHLITGDAIGGSIKNKGEITQTEHSSHQNADIATHIEGKVVLSSHSDITLKNVGSSDKSQLSLKAVGDVNLVAGETDRTESTTSFSATITSGNYARCGIMSDGCEVGVSASFDGSSSDSHQNSKKFHNTELKATHLSIDTGGNLNLAGANIDSKSLELEVKGSTNIESVQDELNSKTTSQSANLGIGASITTALRVKPSLSVGFDIGTESEHRKEVNKQSGITSEHLTGHLEEVNLSAGHLINKGDATLLQVEGKVTGKELTDSHHKDGGTFGGSIGTDGSSLSQLDIRGGRSEQKHYEATQHSAVSGVTNIKEVEGEVKTSLSEIKTISQDDTVARTSFNFEILDLKKLSDKGKDYTSKVMQSSDTVNEESDPIYEEIGENGRILPPIATNDNPLAKRPLPPIPEDASIHNTPDQPTGYTEEIYAIIDKSPEAIAKANNVATTSEIEEEFAPLLPARPELKDAAGRRGDKTGAASERSLLQSIRKLFAGKSSEVEKSADSLPLKPNYEHLEDSLNLKGLIVLENERNQNFEKTILENDKFLDEAREAAKKIISVATIEQMKNVPEFDEILTEGAKKIEIRINEAVTFQPTIEEFSEIQRLVQAIPKGTVLDISEQTLHILDTLATTSKTIKKSPELKEQLHNVIEAFLTESKDKALTVAMVEKLNYNLRPEEGPSRILYKDKSLTKDEAIFSSVEASKLQLAQTVDFINNAKSKGVEPSVLASLVYQRLIDYHPFAEGNGRITRVITNKLLLDAGYSVFPTFDKRFEMRITPRDNESEPQATNSEVVQEFLRTLQRNHLPSEENRDLLTSSVTKSNTPVTDRVKDRTLVEQPRSSLQKLSALFQPLKVDSRISKVRSSVSQFGGDVVFKFSQSKGEVYNEIIKHIETENGVCEAVCTNWIAKKVNTQNLWDEIYDQPKNGEKGKLNKDAFENIKKLQTEFINSGSTATEQFTLTDSWLSEQGVVPKEKTFGTLSRQDKVEGGVSRDNTDTLIKTILDTGSEQSAAKKISINIKDGVHTVSATIIGEKVAFFDPNFGEMEFSSREKFNNWFKNSFWKQSGYAENDNKTKVFNVTNYHITDKE</sequence>
<comment type="caution">
    <text evidence="6">The sequence shown here is derived from an EMBL/GenBank/DDBJ whole genome shotgun (WGS) entry which is preliminary data.</text>
</comment>
<evidence type="ECO:0000256" key="4">
    <source>
        <dbReference type="SAM" id="MobiDB-lite"/>
    </source>
</evidence>
<dbReference type="NCBIfam" id="TIGR01586">
    <property type="entry name" value="yopT_cys_prot"/>
    <property type="match status" value="1"/>
</dbReference>
<dbReference type="SMART" id="SM00912">
    <property type="entry name" value="Haemagg_act"/>
    <property type="match status" value="1"/>
</dbReference>
<dbReference type="Gene3D" id="2.160.20.10">
    <property type="entry name" value="Single-stranded right-handed beta-helix, Pectin lyase-like"/>
    <property type="match status" value="1"/>
</dbReference>
<dbReference type="InterPro" id="IPR038765">
    <property type="entry name" value="Papain-like_cys_pep_sf"/>
</dbReference>
<evidence type="ECO:0000259" key="5">
    <source>
        <dbReference type="PROSITE" id="PS51459"/>
    </source>
</evidence>
<dbReference type="PROSITE" id="PS51459">
    <property type="entry name" value="FIDO"/>
    <property type="match status" value="1"/>
</dbReference>
<feature type="region of interest" description="Disordered" evidence="4">
    <location>
        <begin position="1572"/>
        <end position="1593"/>
    </location>
</feature>